<protein>
    <submittedName>
        <fullName evidence="2">Uncharacterized protein</fullName>
    </submittedName>
</protein>
<evidence type="ECO:0000313" key="2">
    <source>
        <dbReference type="EMBL" id="KAG5188224.1"/>
    </source>
</evidence>
<reference evidence="2" key="1">
    <citation type="submission" date="2021-02" db="EMBL/GenBank/DDBJ databases">
        <title>First Annotated Genome of the Yellow-green Alga Tribonema minus.</title>
        <authorList>
            <person name="Mahan K.M."/>
        </authorList>
    </citation>
    <scope>NUCLEOTIDE SEQUENCE</scope>
    <source>
        <strain evidence="2">UTEX B ZZ1240</strain>
    </source>
</reference>
<evidence type="ECO:0000313" key="3">
    <source>
        <dbReference type="Proteomes" id="UP000664859"/>
    </source>
</evidence>
<dbReference type="EMBL" id="JAFCMP010000074">
    <property type="protein sequence ID" value="KAG5188224.1"/>
    <property type="molecule type" value="Genomic_DNA"/>
</dbReference>
<comment type="caution">
    <text evidence="2">The sequence shown here is derived from an EMBL/GenBank/DDBJ whole genome shotgun (WGS) entry which is preliminary data.</text>
</comment>
<dbReference type="AlphaFoldDB" id="A0A835ZDB7"/>
<sequence>MTRIAGALPSKVEKFNAILCAFVQDLAATVPESSALASAQSWLTDFITRRDPAVFRDLSFMPTVLKSDELWLVFSAISDADKGKCWKYVSKLYKYGLLALEEMGRPLDMTHSEGALRLQEGVEVPSGPIVSTAFASLTEEAERMRRFHPLVAAAVADLLTVSWGTPLVQRQEAQLTQHSLALEQMAAAGDDICAVCSEPMDTAAAVPLPCELHHLHLHCWLEFVSSTDTTAYCGAGSDCNLVGGHCSGCTNSLEVYNCPTCRLFKPSVTVLREGLRFVLAHMRNMATKIKDHYRSQAHSAAVRDSAVRVAEKAQADVRVLQTAMQEQRQKLQAADVALARMAARIHGADEARRAAEGARRAAEEAQRAAEEAADAWQDSARLERAALEIERGTKRKSHALTEE</sequence>
<gene>
    <name evidence="2" type="ORF">JKP88DRAFT_287602</name>
</gene>
<feature type="compositionally biased region" description="Basic and acidic residues" evidence="1">
    <location>
        <begin position="354"/>
        <end position="370"/>
    </location>
</feature>
<organism evidence="2 3">
    <name type="scientific">Tribonema minus</name>
    <dbReference type="NCBI Taxonomy" id="303371"/>
    <lineage>
        <taxon>Eukaryota</taxon>
        <taxon>Sar</taxon>
        <taxon>Stramenopiles</taxon>
        <taxon>Ochrophyta</taxon>
        <taxon>PX clade</taxon>
        <taxon>Xanthophyceae</taxon>
        <taxon>Tribonematales</taxon>
        <taxon>Tribonemataceae</taxon>
        <taxon>Tribonema</taxon>
    </lineage>
</organism>
<dbReference type="Proteomes" id="UP000664859">
    <property type="component" value="Unassembled WGS sequence"/>
</dbReference>
<proteinExistence type="predicted"/>
<feature type="region of interest" description="Disordered" evidence="1">
    <location>
        <begin position="354"/>
        <end position="377"/>
    </location>
</feature>
<evidence type="ECO:0000256" key="1">
    <source>
        <dbReference type="SAM" id="MobiDB-lite"/>
    </source>
</evidence>
<accession>A0A835ZDB7</accession>
<name>A0A835ZDB7_9STRA</name>
<keyword evidence="3" id="KW-1185">Reference proteome</keyword>